<feature type="region of interest" description="Disordered" evidence="1">
    <location>
        <begin position="1"/>
        <end position="21"/>
    </location>
</feature>
<evidence type="ECO:0000256" key="1">
    <source>
        <dbReference type="SAM" id="MobiDB-lite"/>
    </source>
</evidence>
<proteinExistence type="predicted"/>
<dbReference type="EMBL" id="JPWH01000021">
    <property type="protein sequence ID" value="RCK44217.1"/>
    <property type="molecule type" value="Genomic_DNA"/>
</dbReference>
<reference evidence="2 3" key="1">
    <citation type="submission" date="2014-07" db="EMBL/GenBank/DDBJ databases">
        <title>Draft genome sequence of Thalassospira profundimaris S25-3-2.</title>
        <authorList>
            <person name="Lai Q."/>
            <person name="Shao Z."/>
        </authorList>
    </citation>
    <scope>NUCLEOTIDE SEQUENCE [LARGE SCALE GENOMIC DNA]</scope>
    <source>
        <strain evidence="2 3">S25-3-2</strain>
    </source>
</reference>
<gene>
    <name evidence="2" type="ORF">TH25_20160</name>
</gene>
<sequence>MRFVGQWTESDDKAGRGVPGARGAGTWPFCKGFEWRAMQAMQPMRGMVDIWGRANGAPDVPEPLQAFEAKQAKQTTQIMQIRQTTQAGQTGRRVLVVFADAPDKWLLRLLPRAFRHCFAVLETGEAGCWIYLNPASHRLECALWRFSDVFDPAAYYRARGHYCLWVTVPSDNLPRLRLGVASCVGVIKHVLGISAWWVVTPRGLYRHLANRSKICQKSS</sequence>
<comment type="caution">
    <text evidence="2">The sequence shown here is derived from an EMBL/GenBank/DDBJ whole genome shotgun (WGS) entry which is preliminary data.</text>
</comment>
<accession>A0A367WS64</accession>
<dbReference type="OrthoDB" id="8446920at2"/>
<dbReference type="AlphaFoldDB" id="A0A367WS64"/>
<evidence type="ECO:0000313" key="2">
    <source>
        <dbReference type="EMBL" id="RCK44217.1"/>
    </source>
</evidence>
<evidence type="ECO:0000313" key="3">
    <source>
        <dbReference type="Proteomes" id="UP000252517"/>
    </source>
</evidence>
<name>A0A367WS64_9PROT</name>
<organism evidence="2 3">
    <name type="scientific">Thalassospira profundimaris</name>
    <dbReference type="NCBI Taxonomy" id="502049"/>
    <lineage>
        <taxon>Bacteria</taxon>
        <taxon>Pseudomonadati</taxon>
        <taxon>Pseudomonadota</taxon>
        <taxon>Alphaproteobacteria</taxon>
        <taxon>Rhodospirillales</taxon>
        <taxon>Thalassospiraceae</taxon>
        <taxon>Thalassospira</taxon>
    </lineage>
</organism>
<protein>
    <submittedName>
        <fullName evidence="2">Uncharacterized protein</fullName>
    </submittedName>
</protein>
<dbReference type="Proteomes" id="UP000252517">
    <property type="component" value="Unassembled WGS sequence"/>
</dbReference>
<dbReference type="RefSeq" id="WP_114089946.1">
    <property type="nucleotide sequence ID" value="NZ_JPWH01000021.1"/>
</dbReference>